<evidence type="ECO:0000313" key="2">
    <source>
        <dbReference type="EMBL" id="KYN34932.1"/>
    </source>
</evidence>
<reference evidence="2 3" key="1">
    <citation type="submission" date="2016-03" db="EMBL/GenBank/DDBJ databases">
        <title>Trachymyrmex septentrionalis WGS genome.</title>
        <authorList>
            <person name="Nygaard S."/>
            <person name="Hu H."/>
            <person name="Boomsma J."/>
            <person name="Zhang G."/>
        </authorList>
    </citation>
    <scope>NUCLEOTIDE SEQUENCE [LARGE SCALE GENOMIC DNA]</scope>
    <source>
        <strain evidence="2">Tsep2-gDNA-1</strain>
        <tissue evidence="2">Whole body</tissue>
    </source>
</reference>
<keyword evidence="3" id="KW-1185">Reference proteome</keyword>
<accession>A0A195F436</accession>
<feature type="compositionally biased region" description="Gly residues" evidence="1">
    <location>
        <begin position="11"/>
        <end position="22"/>
    </location>
</feature>
<gene>
    <name evidence="2" type="ORF">ALC56_10900</name>
</gene>
<protein>
    <submittedName>
        <fullName evidence="2">Uncharacterized protein</fullName>
    </submittedName>
</protein>
<feature type="region of interest" description="Disordered" evidence="1">
    <location>
        <begin position="1"/>
        <end position="22"/>
    </location>
</feature>
<dbReference type="AlphaFoldDB" id="A0A195F436"/>
<evidence type="ECO:0000313" key="3">
    <source>
        <dbReference type="Proteomes" id="UP000078541"/>
    </source>
</evidence>
<organism evidence="2 3">
    <name type="scientific">Trachymyrmex septentrionalis</name>
    <dbReference type="NCBI Taxonomy" id="34720"/>
    <lineage>
        <taxon>Eukaryota</taxon>
        <taxon>Metazoa</taxon>
        <taxon>Ecdysozoa</taxon>
        <taxon>Arthropoda</taxon>
        <taxon>Hexapoda</taxon>
        <taxon>Insecta</taxon>
        <taxon>Pterygota</taxon>
        <taxon>Neoptera</taxon>
        <taxon>Endopterygota</taxon>
        <taxon>Hymenoptera</taxon>
        <taxon>Apocrita</taxon>
        <taxon>Aculeata</taxon>
        <taxon>Formicoidea</taxon>
        <taxon>Formicidae</taxon>
        <taxon>Myrmicinae</taxon>
        <taxon>Trachymyrmex</taxon>
    </lineage>
</organism>
<proteinExistence type="predicted"/>
<dbReference type="EMBL" id="KQ981855">
    <property type="protein sequence ID" value="KYN34932.1"/>
    <property type="molecule type" value="Genomic_DNA"/>
</dbReference>
<evidence type="ECO:0000256" key="1">
    <source>
        <dbReference type="SAM" id="MobiDB-lite"/>
    </source>
</evidence>
<dbReference type="Proteomes" id="UP000078541">
    <property type="component" value="Unassembled WGS sequence"/>
</dbReference>
<sequence>MAMAVDHRHGVGGGRRSGGGGYRMMKAVPVPDLCAIFTLSPPVPLRCVRVARTNSGFRARPKHFS</sequence>
<name>A0A195F436_9HYME</name>